<proteinExistence type="predicted"/>
<protein>
    <submittedName>
        <fullName evidence="1">Uncharacterized protein</fullName>
    </submittedName>
</protein>
<reference evidence="1 2" key="1">
    <citation type="journal article" date="2019" name="Commun. Biol.">
        <title>The bagworm genome reveals a unique fibroin gene that provides high tensile strength.</title>
        <authorList>
            <person name="Kono N."/>
            <person name="Nakamura H."/>
            <person name="Ohtoshi R."/>
            <person name="Tomita M."/>
            <person name="Numata K."/>
            <person name="Arakawa K."/>
        </authorList>
    </citation>
    <scope>NUCLEOTIDE SEQUENCE [LARGE SCALE GENOMIC DNA]</scope>
</reference>
<organism evidence="1 2">
    <name type="scientific">Eumeta variegata</name>
    <name type="common">Bagworm moth</name>
    <name type="synonym">Eumeta japonica</name>
    <dbReference type="NCBI Taxonomy" id="151549"/>
    <lineage>
        <taxon>Eukaryota</taxon>
        <taxon>Metazoa</taxon>
        <taxon>Ecdysozoa</taxon>
        <taxon>Arthropoda</taxon>
        <taxon>Hexapoda</taxon>
        <taxon>Insecta</taxon>
        <taxon>Pterygota</taxon>
        <taxon>Neoptera</taxon>
        <taxon>Endopterygota</taxon>
        <taxon>Lepidoptera</taxon>
        <taxon>Glossata</taxon>
        <taxon>Ditrysia</taxon>
        <taxon>Tineoidea</taxon>
        <taxon>Psychidae</taxon>
        <taxon>Oiketicinae</taxon>
        <taxon>Eumeta</taxon>
    </lineage>
</organism>
<sequence>MGVERIDSNQNIKQRVKEPENMFPNLNSHKKNLFLCSHQKDYHTIYIRMFSLRTKVGKPEGIKNLLATARAGGGARQPIQKQHYVLGLCGAGAGGVWRLTISFGGSRPLGLL</sequence>
<dbReference type="EMBL" id="BGZK01000453">
    <property type="protein sequence ID" value="GBP44441.1"/>
    <property type="molecule type" value="Genomic_DNA"/>
</dbReference>
<comment type="caution">
    <text evidence="1">The sequence shown here is derived from an EMBL/GenBank/DDBJ whole genome shotgun (WGS) entry which is preliminary data.</text>
</comment>
<evidence type="ECO:0000313" key="2">
    <source>
        <dbReference type="Proteomes" id="UP000299102"/>
    </source>
</evidence>
<accession>A0A4C1W019</accession>
<name>A0A4C1W019_EUMVA</name>
<dbReference type="Proteomes" id="UP000299102">
    <property type="component" value="Unassembled WGS sequence"/>
</dbReference>
<evidence type="ECO:0000313" key="1">
    <source>
        <dbReference type="EMBL" id="GBP44441.1"/>
    </source>
</evidence>
<gene>
    <name evidence="1" type="ORF">EVAR_39449_1</name>
</gene>
<keyword evidence="2" id="KW-1185">Reference proteome</keyword>
<dbReference type="AlphaFoldDB" id="A0A4C1W019"/>